<dbReference type="Proteomes" id="UP000294498">
    <property type="component" value="Unassembled WGS sequence"/>
</dbReference>
<keyword evidence="1" id="KW-0479">Metal-binding</keyword>
<dbReference type="AlphaFoldDB" id="A0A4R8DU13"/>
<dbReference type="SMART" id="SM01260">
    <property type="entry name" value="LANC_like"/>
    <property type="match status" value="1"/>
</dbReference>
<evidence type="ECO:0000313" key="2">
    <source>
        <dbReference type="EMBL" id="TDX00907.1"/>
    </source>
</evidence>
<sequence length="357" mass="39743">MTDIRERAEKALRKIYAELEAEGPDGLPALMSGRAGKALFKFHYLKYQGASDITKRLGKEVHLIAEAAATYPNRTFCSGTSGIRWFYRFLADRQMLEDPQLGGFLPEEALEMLEKGNYDFLHGAIGLAHAFLLDAKRPPESFFLRFLASLKKQRTSDLSLAHGLASILKFCLECYNAGLCRMEAGEMAWDLIQYLLDHVNEDTELSYFPGARLAWCNGDLGIGYVLYQAGMTFGDPMLIDFAMGVLRHAAGRRGYRRTRVSDGALCHGAAGVAHIFGKIAHKTGDSLFREAADYWIEMTLAWGFHLDVRSGYKKYNPATQMFEPDTSLLEGSAGIGLVLLSYITGDFGWDACLLLND</sequence>
<gene>
    <name evidence="2" type="ORF">EDB95_1936</name>
</gene>
<proteinExistence type="predicted"/>
<reference evidence="2 3" key="1">
    <citation type="submission" date="2019-03" db="EMBL/GenBank/DDBJ databases">
        <title>Genomic Encyclopedia of Type Strains, Phase IV (KMG-IV): sequencing the most valuable type-strain genomes for metagenomic binning, comparative biology and taxonomic classification.</title>
        <authorList>
            <person name="Goeker M."/>
        </authorList>
    </citation>
    <scope>NUCLEOTIDE SEQUENCE [LARGE SCALE GENOMIC DNA]</scope>
    <source>
        <strain evidence="2 3">DSM 100059</strain>
    </source>
</reference>
<dbReference type="PRINTS" id="PR01950">
    <property type="entry name" value="LANCSUPER"/>
</dbReference>
<dbReference type="OrthoDB" id="6313827at2"/>
<dbReference type="EMBL" id="SODV01000001">
    <property type="protein sequence ID" value="TDX00907.1"/>
    <property type="molecule type" value="Genomic_DNA"/>
</dbReference>
<protein>
    <submittedName>
        <fullName evidence="2">Lanthionine synthetase-like protein</fullName>
    </submittedName>
</protein>
<comment type="caution">
    <text evidence="2">The sequence shown here is derived from an EMBL/GenBank/DDBJ whole genome shotgun (WGS) entry which is preliminary data.</text>
</comment>
<dbReference type="Gene3D" id="1.50.10.20">
    <property type="match status" value="1"/>
</dbReference>
<accession>A0A4R8DU13</accession>
<dbReference type="GO" id="GO:0031179">
    <property type="term" value="P:peptide modification"/>
    <property type="evidence" value="ECO:0007669"/>
    <property type="project" value="InterPro"/>
</dbReference>
<feature type="binding site" evidence="1">
    <location>
        <position position="267"/>
    </location>
    <ligand>
        <name>Zn(2+)</name>
        <dbReference type="ChEBI" id="CHEBI:29105"/>
    </ligand>
</feature>
<organism evidence="2 3">
    <name type="scientific">Dinghuibacter silviterrae</name>
    <dbReference type="NCBI Taxonomy" id="1539049"/>
    <lineage>
        <taxon>Bacteria</taxon>
        <taxon>Pseudomonadati</taxon>
        <taxon>Bacteroidota</taxon>
        <taxon>Chitinophagia</taxon>
        <taxon>Chitinophagales</taxon>
        <taxon>Chitinophagaceae</taxon>
        <taxon>Dinghuibacter</taxon>
    </lineage>
</organism>
<dbReference type="Pfam" id="PF05147">
    <property type="entry name" value="LANC_like"/>
    <property type="match status" value="1"/>
</dbReference>
<dbReference type="SUPFAM" id="SSF158745">
    <property type="entry name" value="LanC-like"/>
    <property type="match status" value="1"/>
</dbReference>
<keyword evidence="1" id="KW-0862">Zinc</keyword>
<keyword evidence="3" id="KW-1185">Reference proteome</keyword>
<evidence type="ECO:0000256" key="1">
    <source>
        <dbReference type="PIRSR" id="PIRSR607822-1"/>
    </source>
</evidence>
<evidence type="ECO:0000313" key="3">
    <source>
        <dbReference type="Proteomes" id="UP000294498"/>
    </source>
</evidence>
<feature type="binding site" evidence="1">
    <location>
        <position position="266"/>
    </location>
    <ligand>
        <name>Zn(2+)</name>
        <dbReference type="ChEBI" id="CHEBI:29105"/>
    </ligand>
</feature>
<dbReference type="RefSeq" id="WP_133993005.1">
    <property type="nucleotide sequence ID" value="NZ_SODV01000001.1"/>
</dbReference>
<feature type="binding site" evidence="1">
    <location>
        <position position="216"/>
    </location>
    <ligand>
        <name>Zn(2+)</name>
        <dbReference type="ChEBI" id="CHEBI:29105"/>
    </ligand>
</feature>
<name>A0A4R8DU13_9BACT</name>
<dbReference type="InterPro" id="IPR007822">
    <property type="entry name" value="LANC-like"/>
</dbReference>
<dbReference type="GO" id="GO:0046872">
    <property type="term" value="F:metal ion binding"/>
    <property type="evidence" value="ECO:0007669"/>
    <property type="project" value="UniProtKB-KW"/>
</dbReference>
<dbReference type="PRINTS" id="PR01955">
    <property type="entry name" value="LANCFRANKIA"/>
</dbReference>